<reference evidence="2" key="1">
    <citation type="submission" date="2020-01" db="EMBL/GenBank/DDBJ databases">
        <title>Identification and distribution of gene clusters putatively required for synthesis of sphingolipid metabolism inhibitors in phylogenetically diverse species of the filamentous fungus Fusarium.</title>
        <authorList>
            <person name="Kim H.-S."/>
            <person name="Busman M."/>
            <person name="Brown D.W."/>
            <person name="Divon H."/>
            <person name="Uhlig S."/>
            <person name="Proctor R.H."/>
        </authorList>
    </citation>
    <scope>NUCLEOTIDE SEQUENCE</scope>
    <source>
        <strain evidence="2">NRRL 53441</strain>
    </source>
</reference>
<organism evidence="2 3">
    <name type="scientific">Fusarium austroafricanum</name>
    <dbReference type="NCBI Taxonomy" id="2364996"/>
    <lineage>
        <taxon>Eukaryota</taxon>
        <taxon>Fungi</taxon>
        <taxon>Dikarya</taxon>
        <taxon>Ascomycota</taxon>
        <taxon>Pezizomycotina</taxon>
        <taxon>Sordariomycetes</taxon>
        <taxon>Hypocreomycetidae</taxon>
        <taxon>Hypocreales</taxon>
        <taxon>Nectriaceae</taxon>
        <taxon>Fusarium</taxon>
        <taxon>Fusarium concolor species complex</taxon>
    </lineage>
</organism>
<evidence type="ECO:0000313" key="3">
    <source>
        <dbReference type="Proteomes" id="UP000605986"/>
    </source>
</evidence>
<dbReference type="AlphaFoldDB" id="A0A8H4JI81"/>
<accession>A0A8H4JI81</accession>
<dbReference type="Proteomes" id="UP000605986">
    <property type="component" value="Unassembled WGS sequence"/>
</dbReference>
<name>A0A8H4JI81_9HYPO</name>
<feature type="chain" id="PRO_5034233586" evidence="1">
    <location>
        <begin position="24"/>
        <end position="149"/>
    </location>
</feature>
<gene>
    <name evidence="2" type="ORF">F53441_14138</name>
</gene>
<sequence length="149" mass="16785">MRFPTTLSVALLASLSFFESCACLQSNDKVTTACPSMPYLPEKICTAVAKFQNMPPELSNLINLAYNPAMKSKGAYYKIHIFMAADKNFAKYREIRQSDSATEEEREEARQASCLYYEALLVLLEQTADNDSVRVLYKSTKELNIGCEI</sequence>
<proteinExistence type="predicted"/>
<dbReference type="EMBL" id="JAADJG010001077">
    <property type="protein sequence ID" value="KAF4426161.1"/>
    <property type="molecule type" value="Genomic_DNA"/>
</dbReference>
<keyword evidence="3" id="KW-1185">Reference proteome</keyword>
<keyword evidence="1" id="KW-0732">Signal</keyword>
<evidence type="ECO:0000313" key="2">
    <source>
        <dbReference type="EMBL" id="KAF4426161.1"/>
    </source>
</evidence>
<evidence type="ECO:0000256" key="1">
    <source>
        <dbReference type="SAM" id="SignalP"/>
    </source>
</evidence>
<feature type="signal peptide" evidence="1">
    <location>
        <begin position="1"/>
        <end position="23"/>
    </location>
</feature>
<comment type="caution">
    <text evidence="2">The sequence shown here is derived from an EMBL/GenBank/DDBJ whole genome shotgun (WGS) entry which is preliminary data.</text>
</comment>
<protein>
    <submittedName>
        <fullName evidence="2">Uncharacterized protein</fullName>
    </submittedName>
</protein>